<feature type="signal peptide" evidence="1">
    <location>
        <begin position="1"/>
        <end position="19"/>
    </location>
</feature>
<name>A0A3S8ZT94_9NEIS</name>
<evidence type="ECO:0000313" key="3">
    <source>
        <dbReference type="Proteomes" id="UP000282438"/>
    </source>
</evidence>
<organism evidence="2 3">
    <name type="scientific">Iodobacter ciconiae</name>
    <dbReference type="NCBI Taxonomy" id="2496266"/>
    <lineage>
        <taxon>Bacteria</taxon>
        <taxon>Pseudomonadati</taxon>
        <taxon>Pseudomonadota</taxon>
        <taxon>Betaproteobacteria</taxon>
        <taxon>Neisseriales</taxon>
        <taxon>Chitinibacteraceae</taxon>
        <taxon>Iodobacter</taxon>
    </lineage>
</organism>
<feature type="chain" id="PRO_5019311956" evidence="1">
    <location>
        <begin position="20"/>
        <end position="163"/>
    </location>
</feature>
<dbReference type="AlphaFoldDB" id="A0A3S8ZT94"/>
<dbReference type="OrthoDB" id="8527941at2"/>
<keyword evidence="3" id="KW-1185">Reference proteome</keyword>
<protein>
    <submittedName>
        <fullName evidence="2">YfiR family protein</fullName>
    </submittedName>
</protein>
<dbReference type="InterPro" id="IPR025293">
    <property type="entry name" value="YfiR/HmsC-like"/>
</dbReference>
<dbReference type="Proteomes" id="UP000282438">
    <property type="component" value="Chromosome"/>
</dbReference>
<sequence>MVKLIFFLLSFIFPSHVFAATDEVELKANFIFRFAQFTTWPPPPNKETLLCVLGSRGIYDELDKFKDRKINGNSVRVLNISSIKSVADCHVLFVGAQERINLSMVLALPILVIGESAEAFDKKVIIVLVTEPNRISFKINRSQASNVGLVMSAQLLKLAKEVR</sequence>
<evidence type="ECO:0000256" key="1">
    <source>
        <dbReference type="SAM" id="SignalP"/>
    </source>
</evidence>
<dbReference type="EMBL" id="CP034433">
    <property type="protein sequence ID" value="AZN36674.1"/>
    <property type="molecule type" value="Genomic_DNA"/>
</dbReference>
<proteinExistence type="predicted"/>
<dbReference type="Pfam" id="PF13689">
    <property type="entry name" value="DUF4154"/>
    <property type="match status" value="1"/>
</dbReference>
<dbReference type="RefSeq" id="WP_125973584.1">
    <property type="nucleotide sequence ID" value="NZ_CP034433.1"/>
</dbReference>
<gene>
    <name evidence="2" type="ORF">EJO50_09335</name>
</gene>
<evidence type="ECO:0000313" key="2">
    <source>
        <dbReference type="EMBL" id="AZN36674.1"/>
    </source>
</evidence>
<dbReference type="KEGG" id="iod:EJO50_09335"/>
<reference evidence="2 3" key="1">
    <citation type="submission" date="2018-12" db="EMBL/GenBank/DDBJ databases">
        <title>Complete genome sequence of Iodobacter sp. H11R3.</title>
        <authorList>
            <person name="Bae J.-W."/>
        </authorList>
    </citation>
    <scope>NUCLEOTIDE SEQUENCE [LARGE SCALE GENOMIC DNA]</scope>
    <source>
        <strain evidence="2 3">H11R3</strain>
    </source>
</reference>
<accession>A0A3S8ZT94</accession>
<keyword evidence="1" id="KW-0732">Signal</keyword>